<proteinExistence type="predicted"/>
<name>A0AAV6KPB7_9ERIC</name>
<protein>
    <submittedName>
        <fullName evidence="1">Uncharacterized protein</fullName>
    </submittedName>
</protein>
<accession>A0AAV6KPB7</accession>
<gene>
    <name evidence="1" type="ORF">RHGRI_012131</name>
</gene>
<sequence length="60" mass="6996">MEDNAGLWLRHSRVSSILQEELGSQLLQPQVFVCVISYALRRRVEFTSSSRHLWFFGISN</sequence>
<evidence type="ECO:0000313" key="2">
    <source>
        <dbReference type="Proteomes" id="UP000823749"/>
    </source>
</evidence>
<reference evidence="1" key="1">
    <citation type="submission" date="2020-08" db="EMBL/GenBank/DDBJ databases">
        <title>Plant Genome Project.</title>
        <authorList>
            <person name="Zhang R.-G."/>
        </authorList>
    </citation>
    <scope>NUCLEOTIDE SEQUENCE</scope>
    <source>
        <strain evidence="1">WSP0</strain>
        <tissue evidence="1">Leaf</tissue>
    </source>
</reference>
<comment type="caution">
    <text evidence="1">The sequence shown here is derived from an EMBL/GenBank/DDBJ whole genome shotgun (WGS) entry which is preliminary data.</text>
</comment>
<keyword evidence="2" id="KW-1185">Reference proteome</keyword>
<dbReference type="Proteomes" id="UP000823749">
    <property type="component" value="Chromosome 4"/>
</dbReference>
<dbReference type="EMBL" id="JACTNZ010000004">
    <property type="protein sequence ID" value="KAG5554485.1"/>
    <property type="molecule type" value="Genomic_DNA"/>
</dbReference>
<dbReference type="AlphaFoldDB" id="A0AAV6KPB7"/>
<organism evidence="1 2">
    <name type="scientific">Rhododendron griersonianum</name>
    <dbReference type="NCBI Taxonomy" id="479676"/>
    <lineage>
        <taxon>Eukaryota</taxon>
        <taxon>Viridiplantae</taxon>
        <taxon>Streptophyta</taxon>
        <taxon>Embryophyta</taxon>
        <taxon>Tracheophyta</taxon>
        <taxon>Spermatophyta</taxon>
        <taxon>Magnoliopsida</taxon>
        <taxon>eudicotyledons</taxon>
        <taxon>Gunneridae</taxon>
        <taxon>Pentapetalae</taxon>
        <taxon>asterids</taxon>
        <taxon>Ericales</taxon>
        <taxon>Ericaceae</taxon>
        <taxon>Ericoideae</taxon>
        <taxon>Rhodoreae</taxon>
        <taxon>Rhododendron</taxon>
    </lineage>
</organism>
<evidence type="ECO:0000313" key="1">
    <source>
        <dbReference type="EMBL" id="KAG5554485.1"/>
    </source>
</evidence>